<reference evidence="2" key="1">
    <citation type="submission" date="2011-07" db="EMBL/GenBank/DDBJ databases">
        <authorList>
            <consortium name="Caenorhabditis brenneri Sequencing and Analysis Consortium"/>
            <person name="Wilson R.K."/>
        </authorList>
    </citation>
    <scope>NUCLEOTIDE SEQUENCE [LARGE SCALE GENOMIC DNA]</scope>
    <source>
        <strain evidence="2">PB2801</strain>
    </source>
</reference>
<gene>
    <name evidence="1" type="ORF">CAEBREN_28268</name>
</gene>
<evidence type="ECO:0000313" key="2">
    <source>
        <dbReference type="Proteomes" id="UP000008068"/>
    </source>
</evidence>
<organism evidence="2">
    <name type="scientific">Caenorhabditis brenneri</name>
    <name type="common">Nematode worm</name>
    <dbReference type="NCBI Taxonomy" id="135651"/>
    <lineage>
        <taxon>Eukaryota</taxon>
        <taxon>Metazoa</taxon>
        <taxon>Ecdysozoa</taxon>
        <taxon>Nematoda</taxon>
        <taxon>Chromadorea</taxon>
        <taxon>Rhabditida</taxon>
        <taxon>Rhabditina</taxon>
        <taxon>Rhabditomorpha</taxon>
        <taxon>Rhabditoidea</taxon>
        <taxon>Rhabditidae</taxon>
        <taxon>Peloderinae</taxon>
        <taxon>Caenorhabditis</taxon>
    </lineage>
</organism>
<sequence>MTAGHGGQGHAPFQNIPKNHLEVFRALQSLLQNPEGPRNLGPMCTFISEFYLGSAPLGGGALEVDPVEIARWNYESRSVDSLAELLRAAGNQKNLGRLLNYHKDFTTTVGDPRDSMAKIYDLIVYLWNNGWRK</sequence>
<dbReference type="Proteomes" id="UP000008068">
    <property type="component" value="Unassembled WGS sequence"/>
</dbReference>
<evidence type="ECO:0000313" key="1">
    <source>
        <dbReference type="EMBL" id="EGT55216.1"/>
    </source>
</evidence>
<dbReference type="HOGENOM" id="CLU_1908528_0_0_1"/>
<dbReference type="EMBL" id="GL379850">
    <property type="protein sequence ID" value="EGT55216.1"/>
    <property type="molecule type" value="Genomic_DNA"/>
</dbReference>
<name>G0N8E8_CAEBE</name>
<proteinExistence type="predicted"/>
<dbReference type="STRING" id="135651.G0N8E8"/>
<keyword evidence="2" id="KW-1185">Reference proteome</keyword>
<dbReference type="InParanoid" id="G0N8E8"/>
<protein>
    <submittedName>
        <fullName evidence="1">Uncharacterized protein</fullName>
    </submittedName>
</protein>
<accession>G0N8E8</accession>
<dbReference type="AlphaFoldDB" id="G0N8E8"/>